<feature type="compositionally biased region" description="Polar residues" evidence="2">
    <location>
        <begin position="780"/>
        <end position="801"/>
    </location>
</feature>
<dbReference type="SUPFAM" id="SSF47370">
    <property type="entry name" value="Bromodomain"/>
    <property type="match status" value="1"/>
</dbReference>
<dbReference type="InterPro" id="IPR036427">
    <property type="entry name" value="Bromodomain-like_sf"/>
</dbReference>
<reference evidence="3" key="1">
    <citation type="submission" date="2015-11" db="EMBL/GenBank/DDBJ databases">
        <title>De novo transcriptome assembly of four potential Pierce s Disease insect vectors from Arizona vineyards.</title>
        <authorList>
            <person name="Tassone E.E."/>
        </authorList>
    </citation>
    <scope>NUCLEOTIDE SEQUENCE</scope>
</reference>
<feature type="region of interest" description="Disordered" evidence="2">
    <location>
        <begin position="644"/>
        <end position="687"/>
    </location>
</feature>
<proteinExistence type="predicted"/>
<dbReference type="InterPro" id="IPR029614">
    <property type="entry name" value="CECR2"/>
</dbReference>
<feature type="region of interest" description="Disordered" evidence="2">
    <location>
        <begin position="307"/>
        <end position="576"/>
    </location>
</feature>
<feature type="compositionally biased region" description="Basic and acidic residues" evidence="2">
    <location>
        <begin position="307"/>
        <end position="321"/>
    </location>
</feature>
<feature type="compositionally biased region" description="Polar residues" evidence="2">
    <location>
        <begin position="523"/>
        <end position="535"/>
    </location>
</feature>
<feature type="compositionally biased region" description="Basic and acidic residues" evidence="2">
    <location>
        <begin position="410"/>
        <end position="446"/>
    </location>
</feature>
<dbReference type="GO" id="GO:0006338">
    <property type="term" value="P:chromatin remodeling"/>
    <property type="evidence" value="ECO:0007669"/>
    <property type="project" value="InterPro"/>
</dbReference>
<evidence type="ECO:0000256" key="1">
    <source>
        <dbReference type="ARBA" id="ARBA00023117"/>
    </source>
</evidence>
<accession>A0A1B6J9I8</accession>
<feature type="region of interest" description="Disordered" evidence="2">
    <location>
        <begin position="780"/>
        <end position="873"/>
    </location>
</feature>
<dbReference type="EMBL" id="GECU01011898">
    <property type="protein sequence ID" value="JAS95808.1"/>
    <property type="molecule type" value="Transcribed_RNA"/>
</dbReference>
<feature type="region of interest" description="Disordered" evidence="2">
    <location>
        <begin position="1013"/>
        <end position="1046"/>
    </location>
</feature>
<feature type="compositionally biased region" description="Polar residues" evidence="2">
    <location>
        <begin position="644"/>
        <end position="653"/>
    </location>
</feature>
<evidence type="ECO:0000313" key="3">
    <source>
        <dbReference type="EMBL" id="JAS95808.1"/>
    </source>
</evidence>
<feature type="compositionally biased region" description="Basic and acidic residues" evidence="2">
    <location>
        <begin position="96"/>
        <end position="112"/>
    </location>
</feature>
<dbReference type="GO" id="GO:0090537">
    <property type="term" value="C:CERF complex"/>
    <property type="evidence" value="ECO:0007669"/>
    <property type="project" value="InterPro"/>
</dbReference>
<keyword evidence="1" id="KW-0103">Bromodomain</keyword>
<evidence type="ECO:0008006" key="4">
    <source>
        <dbReference type="Google" id="ProtNLM"/>
    </source>
</evidence>
<dbReference type="PANTHER" id="PTHR47092:SF1">
    <property type="entry name" value="CHROMATIN REMODELING REGULATOR CECR2"/>
    <property type="match status" value="1"/>
</dbReference>
<dbReference type="AlphaFoldDB" id="A0A1B6J9I8"/>
<protein>
    <recommendedName>
        <fullName evidence="4">Bromo domain-containing protein</fullName>
    </recommendedName>
</protein>
<sequence length="1113" mass="122640">SSFNDFKSDFQLIVDNCRQYNGSENEYTEMVGKLQEAFDAAVDRYLETEISTDEEVAVEFPGEQKGRRRKTSQASKHSPAPSHRSNESDNEIENAETVKEESDVEDSQKDTESQSSETRSRYKGPKKTLETKRPGKKPVAIKNVTDIEALELATEQTLKDINKWLDDTPKFSEFSSASNSPSQLPLVEDCDGVAARIENEYRARLKMRSKDKVDFTRRRFFKDHGSIKRRREIQRTIDRLQPGKSKGNLLSNLGAIKNEESANTGGLVGTKLKDQKVEKSDKCDETAPRLSLGTVLNSDVIGFGQHSFEHSDSDVMKKDSDSQEDSNDEKPLLVEEDEKNSPENEEKPQEEDIVSTKKLKEDSSPLANSFEKKTAPTSNVSSKLEKSSTPNLSAWFKAFGLPKSQPTTKKKTEPAEENKDKLEPSKMIAKDNDEIISVDDEKEKKVGIVPPLVSPARRQRKASTGSSVSERSSFSQDPTDPLIDGSSPRPSLDEPYLSPQADPSKTPYHHSPVNGTIRVGFYQDTSFPRGSSDKSSSPREPPTPNCSPREPPSCSPRDIPSCSPREPMVSPKSDYPPLYSAASLPYQSPSVNSYDAPLSPYPAHMSYYDTSKSLTDQYRSSQPVTEKSISSTYPVKKRIYSEVESTARSSPEMNTAYRGGSFTPTRNAIENDRSFTPTPGRIPTQPNSRHTYAPEALALGLHGISQHLIDHYTEERLLSSSYFGGEGIYGKNTPSTTTIPHPMFPPPSGVMTSAGYSRDDRDYSRTNFSETRPVKVSESSVSYSNTLAPTTQTPVINYSGRNSEMMSPNNPRSSSPLNYSNNPSSNSLSIKTSSQSNVNYMNRTTPQGPTKANESPLDFAKASQNDKAKGKDNTVLSYPANRQIGEVLPPKVSSPYSRTISELSAPSINFNHSQDLVSGKLSVPPSPLSYPTQQDILAGKVNYSHPMSDLARFNYQHGVHGVGFNHPMSDLIQAKASSGSYSNRPVDLMTAGYNRPIADLLPTREVAYQSVSRSNVISKPSDPVPAKPLVAKKSSKKRKSSDTLSGMSTGFQQYLGQSSSEAIALKTSSVVPGSAFNFGPAPLKDSYTSYLEDMRTSGYFAPHPDTCVGVRSW</sequence>
<feature type="compositionally biased region" description="Basic and acidic residues" evidence="2">
    <location>
        <begin position="328"/>
        <end position="347"/>
    </location>
</feature>
<organism evidence="3">
    <name type="scientific">Homalodisca liturata</name>
    <dbReference type="NCBI Taxonomy" id="320908"/>
    <lineage>
        <taxon>Eukaryota</taxon>
        <taxon>Metazoa</taxon>
        <taxon>Ecdysozoa</taxon>
        <taxon>Arthropoda</taxon>
        <taxon>Hexapoda</taxon>
        <taxon>Insecta</taxon>
        <taxon>Pterygota</taxon>
        <taxon>Neoptera</taxon>
        <taxon>Paraneoptera</taxon>
        <taxon>Hemiptera</taxon>
        <taxon>Auchenorrhyncha</taxon>
        <taxon>Membracoidea</taxon>
        <taxon>Cicadellidae</taxon>
        <taxon>Cicadellinae</taxon>
        <taxon>Proconiini</taxon>
        <taxon>Homalodisca</taxon>
    </lineage>
</organism>
<feature type="compositionally biased region" description="Polar residues" evidence="2">
    <location>
        <begin position="462"/>
        <end position="478"/>
    </location>
</feature>
<feature type="region of interest" description="Disordered" evidence="2">
    <location>
        <begin position="48"/>
        <end position="140"/>
    </location>
</feature>
<name>A0A1B6J9I8_9HEMI</name>
<feature type="non-terminal residue" evidence="3">
    <location>
        <position position="1"/>
    </location>
</feature>
<feature type="compositionally biased region" description="Pro residues" evidence="2">
    <location>
        <begin position="539"/>
        <end position="554"/>
    </location>
</feature>
<dbReference type="Gene3D" id="1.20.920.10">
    <property type="entry name" value="Bromodomain-like"/>
    <property type="match status" value="1"/>
</dbReference>
<gene>
    <name evidence="3" type="ORF">g.28159</name>
</gene>
<evidence type="ECO:0000256" key="2">
    <source>
        <dbReference type="SAM" id="MobiDB-lite"/>
    </source>
</evidence>
<dbReference type="PANTHER" id="PTHR47092">
    <property type="entry name" value="CAT EYE SYNDROME CRITICAL REGION PROTEIN 2"/>
    <property type="match status" value="1"/>
</dbReference>
<feature type="compositionally biased region" description="Polar residues" evidence="2">
    <location>
        <begin position="375"/>
        <end position="392"/>
    </location>
</feature>
<feature type="compositionally biased region" description="Polar residues" evidence="2">
    <location>
        <begin position="830"/>
        <end position="853"/>
    </location>
</feature>
<feature type="compositionally biased region" description="Basic and acidic residues" evidence="2">
    <location>
        <begin position="354"/>
        <end position="363"/>
    </location>
</feature>
<feature type="compositionally biased region" description="Low complexity" evidence="2">
    <location>
        <begin position="802"/>
        <end position="829"/>
    </location>
</feature>